<protein>
    <recommendedName>
        <fullName evidence="4">SH3 domain-containing protein</fullName>
    </recommendedName>
</protein>
<sequence>MASVPSTSSHSTPTSLASKAERLSISQDKHAPLSEAKSEQHTSPTEGTASASDASSSTHTGSDESSAASQQTDATNMLSDAHIEAAPGEASSATASEQKNQNQSRRSSEGGPLLPAPETAGQMEEYPTPSGALLPPPEGERSVLAALSGSTLKVRRGSIEVGEGSATRDAEEVSHSAPVHPGGSKTVNAAGGPTSAAVGTFKADDPAGTEASSDSTQPPTALSSGEQSQQSVASGSLLQRSEQGRSTDTMCRSSSSAGEASSANSRRPHSPRHRGHESQGSASSHLFEEEQHTLAPSSDVRPASFEGAAFVPIKVKDFAFPEADPRHVGARDVSLGAPTSKGHPFIHRKPREEDWDESDADSSGVSLGNQGRWRGGAGDDWGPGVSYDEDEEEFEGDHGRRGSGGSGQEQYDAEVEEGEPGTQPGLYEVIYDFGAESEHELSVSTGDRVRVVASVDGGWAVGIREGDGKEGLVPEGYLVWVSA</sequence>
<gene>
    <name evidence="5" type="ORF">BCV69DRAFT_279657</name>
</gene>
<keyword evidence="6" id="KW-1185">Reference proteome</keyword>
<dbReference type="Proteomes" id="UP000245942">
    <property type="component" value="Unassembled WGS sequence"/>
</dbReference>
<organism evidence="5 6">
    <name type="scientific">Pseudomicrostroma glucosiphilum</name>
    <dbReference type="NCBI Taxonomy" id="1684307"/>
    <lineage>
        <taxon>Eukaryota</taxon>
        <taxon>Fungi</taxon>
        <taxon>Dikarya</taxon>
        <taxon>Basidiomycota</taxon>
        <taxon>Ustilaginomycotina</taxon>
        <taxon>Exobasidiomycetes</taxon>
        <taxon>Microstromatales</taxon>
        <taxon>Microstromatales incertae sedis</taxon>
        <taxon>Pseudomicrostroma</taxon>
    </lineage>
</organism>
<feature type="compositionally biased region" description="Basic residues" evidence="3">
    <location>
        <begin position="266"/>
        <end position="275"/>
    </location>
</feature>
<feature type="domain" description="SH3" evidence="4">
    <location>
        <begin position="422"/>
        <end position="483"/>
    </location>
</feature>
<feature type="region of interest" description="Disordered" evidence="3">
    <location>
        <begin position="1"/>
        <end position="302"/>
    </location>
</feature>
<feature type="compositionally biased region" description="Polar residues" evidence="3">
    <location>
        <begin position="91"/>
        <end position="105"/>
    </location>
</feature>
<feature type="compositionally biased region" description="Low complexity" evidence="3">
    <location>
        <begin position="252"/>
        <end position="265"/>
    </location>
</feature>
<proteinExistence type="predicted"/>
<feature type="compositionally biased region" description="Basic and acidic residues" evidence="3">
    <location>
        <begin position="19"/>
        <end position="40"/>
    </location>
</feature>
<name>A0A316UHB2_9BASI</name>
<keyword evidence="1 2" id="KW-0728">SH3 domain</keyword>
<dbReference type="RefSeq" id="XP_025350891.1">
    <property type="nucleotide sequence ID" value="XM_025491332.1"/>
</dbReference>
<evidence type="ECO:0000256" key="2">
    <source>
        <dbReference type="PROSITE-ProRule" id="PRU00192"/>
    </source>
</evidence>
<feature type="region of interest" description="Disordered" evidence="3">
    <location>
        <begin position="326"/>
        <end position="425"/>
    </location>
</feature>
<evidence type="ECO:0000256" key="3">
    <source>
        <dbReference type="SAM" id="MobiDB-lite"/>
    </source>
</evidence>
<dbReference type="InterPro" id="IPR001452">
    <property type="entry name" value="SH3_domain"/>
</dbReference>
<dbReference type="SMART" id="SM00326">
    <property type="entry name" value="SH3"/>
    <property type="match status" value="1"/>
</dbReference>
<dbReference type="SUPFAM" id="SSF50044">
    <property type="entry name" value="SH3-domain"/>
    <property type="match status" value="1"/>
</dbReference>
<feature type="compositionally biased region" description="Low complexity" evidence="3">
    <location>
        <begin position="47"/>
        <end position="66"/>
    </location>
</feature>
<dbReference type="AlphaFoldDB" id="A0A316UHB2"/>
<dbReference type="InterPro" id="IPR036028">
    <property type="entry name" value="SH3-like_dom_sf"/>
</dbReference>
<dbReference type="Gene3D" id="2.30.30.40">
    <property type="entry name" value="SH3 Domains"/>
    <property type="match status" value="1"/>
</dbReference>
<dbReference type="PROSITE" id="PS50002">
    <property type="entry name" value="SH3"/>
    <property type="match status" value="1"/>
</dbReference>
<feature type="compositionally biased region" description="Polar residues" evidence="3">
    <location>
        <begin position="210"/>
        <end position="251"/>
    </location>
</feature>
<evidence type="ECO:0000259" key="4">
    <source>
        <dbReference type="PROSITE" id="PS50002"/>
    </source>
</evidence>
<dbReference type="GeneID" id="37013066"/>
<dbReference type="CDD" id="cd00174">
    <property type="entry name" value="SH3"/>
    <property type="match status" value="1"/>
</dbReference>
<evidence type="ECO:0000313" key="6">
    <source>
        <dbReference type="Proteomes" id="UP000245942"/>
    </source>
</evidence>
<reference evidence="5 6" key="1">
    <citation type="journal article" date="2018" name="Mol. Biol. Evol.">
        <title>Broad Genomic Sampling Reveals a Smut Pathogenic Ancestry of the Fungal Clade Ustilaginomycotina.</title>
        <authorList>
            <person name="Kijpornyongpan T."/>
            <person name="Mondo S.J."/>
            <person name="Barry K."/>
            <person name="Sandor L."/>
            <person name="Lee J."/>
            <person name="Lipzen A."/>
            <person name="Pangilinan J."/>
            <person name="LaButti K."/>
            <person name="Hainaut M."/>
            <person name="Henrissat B."/>
            <person name="Grigoriev I.V."/>
            <person name="Spatafora J.W."/>
            <person name="Aime M.C."/>
        </authorList>
    </citation>
    <scope>NUCLEOTIDE SEQUENCE [LARGE SCALE GENOMIC DNA]</scope>
    <source>
        <strain evidence="5 6">MCA 4718</strain>
    </source>
</reference>
<accession>A0A316UHB2</accession>
<feature type="compositionally biased region" description="Low complexity" evidence="3">
    <location>
        <begin position="1"/>
        <end position="18"/>
    </location>
</feature>
<dbReference type="STRING" id="1684307.A0A316UHB2"/>
<dbReference type="OrthoDB" id="5340910at2759"/>
<evidence type="ECO:0000313" key="5">
    <source>
        <dbReference type="EMBL" id="PWN23731.1"/>
    </source>
</evidence>
<dbReference type="EMBL" id="KZ819321">
    <property type="protein sequence ID" value="PWN23731.1"/>
    <property type="molecule type" value="Genomic_DNA"/>
</dbReference>
<feature type="compositionally biased region" description="Polar residues" evidence="3">
    <location>
        <begin position="67"/>
        <end position="78"/>
    </location>
</feature>
<evidence type="ECO:0000256" key="1">
    <source>
        <dbReference type="ARBA" id="ARBA00022443"/>
    </source>
</evidence>
<dbReference type="Pfam" id="PF00018">
    <property type="entry name" value="SH3_1"/>
    <property type="match status" value="1"/>
</dbReference>